<feature type="transmembrane region" description="Helical" evidence="1">
    <location>
        <begin position="107"/>
        <end position="126"/>
    </location>
</feature>
<organism evidence="2 3">
    <name type="scientific">Rariglobus hedericola</name>
    <dbReference type="NCBI Taxonomy" id="2597822"/>
    <lineage>
        <taxon>Bacteria</taxon>
        <taxon>Pseudomonadati</taxon>
        <taxon>Verrucomicrobiota</taxon>
        <taxon>Opitutia</taxon>
        <taxon>Opitutales</taxon>
        <taxon>Opitutaceae</taxon>
        <taxon>Rariglobus</taxon>
    </lineage>
</organism>
<accession>A0A556QJH0</accession>
<keyword evidence="1" id="KW-1133">Transmembrane helix</keyword>
<gene>
    <name evidence="2" type="ORF">FPL22_11620</name>
</gene>
<sequence>MKSEISLFRILLSAQIAFGVLGVGIAIFTDGQLPEELLHYNERTNEEYSTADGLFGFGLSISALVVIIGLFMLRPWAKIAYLLITVVMLGITFFSPPPTAAPGSATALYELASMTGGATLFMLYCTEFGRSWTTLRTRAQA</sequence>
<feature type="transmembrane region" description="Helical" evidence="1">
    <location>
        <begin position="7"/>
        <end position="28"/>
    </location>
</feature>
<keyword evidence="1" id="KW-0472">Membrane</keyword>
<dbReference type="Proteomes" id="UP000315648">
    <property type="component" value="Unassembled WGS sequence"/>
</dbReference>
<proteinExistence type="predicted"/>
<keyword evidence="1" id="KW-0812">Transmembrane</keyword>
<dbReference type="RefSeq" id="WP_144230530.1">
    <property type="nucleotide sequence ID" value="NZ_CBCRVV010000009.1"/>
</dbReference>
<evidence type="ECO:0008006" key="4">
    <source>
        <dbReference type="Google" id="ProtNLM"/>
    </source>
</evidence>
<evidence type="ECO:0000313" key="2">
    <source>
        <dbReference type="EMBL" id="TSJ76767.1"/>
    </source>
</evidence>
<feature type="transmembrane region" description="Helical" evidence="1">
    <location>
        <begin position="79"/>
        <end position="95"/>
    </location>
</feature>
<dbReference type="EMBL" id="VMBG01000002">
    <property type="protein sequence ID" value="TSJ76767.1"/>
    <property type="molecule type" value="Genomic_DNA"/>
</dbReference>
<name>A0A556QJH0_9BACT</name>
<dbReference type="AlphaFoldDB" id="A0A556QJH0"/>
<feature type="transmembrane region" description="Helical" evidence="1">
    <location>
        <begin position="48"/>
        <end position="72"/>
    </location>
</feature>
<keyword evidence="3" id="KW-1185">Reference proteome</keyword>
<protein>
    <recommendedName>
        <fullName evidence="4">DUF4345 domain-containing protein</fullName>
    </recommendedName>
</protein>
<evidence type="ECO:0000256" key="1">
    <source>
        <dbReference type="SAM" id="Phobius"/>
    </source>
</evidence>
<reference evidence="2 3" key="1">
    <citation type="submission" date="2019-07" db="EMBL/GenBank/DDBJ databases">
        <title>Description of 53C-WASEF.</title>
        <authorList>
            <person name="Pitt A."/>
            <person name="Hahn M.W."/>
        </authorList>
    </citation>
    <scope>NUCLEOTIDE SEQUENCE [LARGE SCALE GENOMIC DNA]</scope>
    <source>
        <strain evidence="2 3">53C-WASEF</strain>
    </source>
</reference>
<evidence type="ECO:0000313" key="3">
    <source>
        <dbReference type="Proteomes" id="UP000315648"/>
    </source>
</evidence>
<comment type="caution">
    <text evidence="2">The sequence shown here is derived from an EMBL/GenBank/DDBJ whole genome shotgun (WGS) entry which is preliminary data.</text>
</comment>